<proteinExistence type="predicted"/>
<gene>
    <name evidence="2" type="ORF">MCAPa_8270</name>
</gene>
<evidence type="ECO:0000313" key="2">
    <source>
        <dbReference type="EMBL" id="KEZ17082.1"/>
    </source>
</evidence>
<keyword evidence="1" id="KW-1133">Transmembrane helix</keyword>
<dbReference type="AlphaFoldDB" id="A0A084EGJ0"/>
<sequence length="61" mass="7471">MQPIFFTVQELECIKHNTNRIKMKFIITAIITVVIVKFFLFFKVEKRKIIWYSKDIFCIQK</sequence>
<keyword evidence="1" id="KW-0472">Membrane</keyword>
<organism evidence="2 3">
    <name type="scientific">Mycoplasma capricolum subsp. capricolum 14232</name>
    <dbReference type="NCBI Taxonomy" id="1188238"/>
    <lineage>
        <taxon>Bacteria</taxon>
        <taxon>Bacillati</taxon>
        <taxon>Mycoplasmatota</taxon>
        <taxon>Mollicutes</taxon>
        <taxon>Mycoplasmataceae</taxon>
        <taxon>Mycoplasma</taxon>
    </lineage>
</organism>
<comment type="caution">
    <text evidence="2">The sequence shown here is derived from an EMBL/GenBank/DDBJ whole genome shotgun (WGS) entry which is preliminary data.</text>
</comment>
<name>A0A084EGJ0_MYCCA</name>
<reference evidence="2 3" key="1">
    <citation type="submission" date="2014-02" db="EMBL/GenBank/DDBJ databases">
        <title>Genome sequence of Mycoplasma capricolum subsp. capricolum strain 14232.</title>
        <authorList>
            <person name="Sirand-Pugnet P."/>
            <person name="Breton M."/>
            <person name="Dordet-Frisoni E."/>
            <person name="Baranowski E."/>
            <person name="Barre A."/>
            <person name="Couture C."/>
            <person name="Dupuy V."/>
            <person name="Gaurivaud P."/>
            <person name="Jacob D."/>
            <person name="Lemaitre C."/>
            <person name="Manso-Silvan L."/>
            <person name="Nikolski M."/>
            <person name="Nouvel L.-X."/>
            <person name="Poumarat F."/>
            <person name="Tardy F."/>
            <person name="Thebault P."/>
            <person name="Theil S."/>
            <person name="Citti C."/>
            <person name="Thiaucourt F."/>
            <person name="Blanchard A."/>
        </authorList>
    </citation>
    <scope>NUCLEOTIDE SEQUENCE [LARGE SCALE GENOMIC DNA]</scope>
    <source>
        <strain evidence="2 3">14232</strain>
    </source>
</reference>
<protein>
    <submittedName>
        <fullName evidence="2">Uncharacterized protein</fullName>
    </submittedName>
</protein>
<dbReference type="EMBL" id="JFDO01000035">
    <property type="protein sequence ID" value="KEZ17082.1"/>
    <property type="molecule type" value="Genomic_DNA"/>
</dbReference>
<keyword evidence="1" id="KW-0812">Transmembrane</keyword>
<evidence type="ECO:0000256" key="1">
    <source>
        <dbReference type="SAM" id="Phobius"/>
    </source>
</evidence>
<feature type="transmembrane region" description="Helical" evidence="1">
    <location>
        <begin position="25"/>
        <end position="44"/>
    </location>
</feature>
<evidence type="ECO:0000313" key="3">
    <source>
        <dbReference type="Proteomes" id="UP000028533"/>
    </source>
</evidence>
<accession>A0A084EGJ0</accession>
<dbReference type="Proteomes" id="UP000028533">
    <property type="component" value="Unassembled WGS sequence"/>
</dbReference>